<dbReference type="GeneID" id="27728976"/>
<protein>
    <submittedName>
        <fullName evidence="2">Geranylgeranyl pyrophosphate synthetase</fullName>
    </submittedName>
</protein>
<dbReference type="PANTHER" id="PTHR35179">
    <property type="entry name" value="PROTEIN CBG02620"/>
    <property type="match status" value="1"/>
</dbReference>
<sequence>MASYSRYTRWQRRGPPERRRESFLPELPLGKLISVILKDELVRGYEEFVSTARISDWKYLASYNWGETEKPLIIVPGKPPLWTPLKEQRRLPQDSGIYPRDRNGYNFPNHPFQAAVLSILTMQPEPPKMGFDVVCCSSTFGYLVSFCNETEPRPFRMHVEIIGGAMHLLRRERSPRELIPDVKGHGHTFPEANTTWGIGLKGSTSHQRLTRYKFGGLNIIQRAEIDACLDTPNKSPSDLATRSRSPSPEQKRQPNVDELTERVARTNISPTTPASSSSDIALYYNPVSETPQSALIDIKTRSIARKTQDTLSEQLPRLWRSQTPNFVLAFHDRGLFADVQVKDVRAEIKKWEAGHARELAQLVALLRNLARVVDARPGKKVEIRATGNTVLEVREQLGNAGKAFSAGVRERWEAWLLGARDGVAAGEKKDGALEIAADEGSAADIKEKSRVSLDSGLEKESTACLEKRG</sequence>
<dbReference type="OMA" id="VASKWDM"/>
<keyword evidence="3" id="KW-1185">Reference proteome</keyword>
<dbReference type="PANTHER" id="PTHR35179:SF2">
    <property type="entry name" value="START DOMAIN-CONTAINING PROTEIN"/>
    <property type="match status" value="1"/>
</dbReference>
<dbReference type="RefSeq" id="XP_016639032.1">
    <property type="nucleotide sequence ID" value="XM_016791188.1"/>
</dbReference>
<dbReference type="KEGG" id="sapo:SAPIO_CDS9904"/>
<accession>A0A084FVX1</accession>
<comment type="caution">
    <text evidence="2">The sequence shown here is derived from an EMBL/GenBank/DDBJ whole genome shotgun (WGS) entry which is preliminary data.</text>
</comment>
<feature type="compositionally biased region" description="Polar residues" evidence="1">
    <location>
        <begin position="266"/>
        <end position="276"/>
    </location>
</feature>
<dbReference type="EMBL" id="JOWA01000154">
    <property type="protein sequence ID" value="KEZ39233.1"/>
    <property type="molecule type" value="Genomic_DNA"/>
</dbReference>
<dbReference type="AlphaFoldDB" id="A0A084FVX1"/>
<dbReference type="VEuPathDB" id="FungiDB:SAPIO_CDS9904"/>
<feature type="region of interest" description="Disordered" evidence="1">
    <location>
        <begin position="229"/>
        <end position="276"/>
    </location>
</feature>
<organism evidence="2 3">
    <name type="scientific">Pseudallescheria apiosperma</name>
    <name type="common">Scedosporium apiospermum</name>
    <dbReference type="NCBI Taxonomy" id="563466"/>
    <lineage>
        <taxon>Eukaryota</taxon>
        <taxon>Fungi</taxon>
        <taxon>Dikarya</taxon>
        <taxon>Ascomycota</taxon>
        <taxon>Pezizomycotina</taxon>
        <taxon>Sordariomycetes</taxon>
        <taxon>Hypocreomycetidae</taxon>
        <taxon>Microascales</taxon>
        <taxon>Microascaceae</taxon>
        <taxon>Scedosporium</taxon>
    </lineage>
</organism>
<evidence type="ECO:0000256" key="1">
    <source>
        <dbReference type="SAM" id="MobiDB-lite"/>
    </source>
</evidence>
<dbReference type="Proteomes" id="UP000028545">
    <property type="component" value="Unassembled WGS sequence"/>
</dbReference>
<name>A0A084FVX1_PSEDA</name>
<dbReference type="OrthoDB" id="5393654at2759"/>
<feature type="compositionally biased region" description="Basic and acidic residues" evidence="1">
    <location>
        <begin position="249"/>
        <end position="264"/>
    </location>
</feature>
<evidence type="ECO:0000313" key="3">
    <source>
        <dbReference type="Proteomes" id="UP000028545"/>
    </source>
</evidence>
<evidence type="ECO:0000313" key="2">
    <source>
        <dbReference type="EMBL" id="KEZ39233.1"/>
    </source>
</evidence>
<gene>
    <name evidence="2" type="ORF">SAPIO_CDS9904</name>
</gene>
<feature type="compositionally biased region" description="Polar residues" evidence="1">
    <location>
        <begin position="232"/>
        <end position="248"/>
    </location>
</feature>
<dbReference type="HOGENOM" id="CLU_030046_1_0_1"/>
<reference evidence="2 3" key="1">
    <citation type="journal article" date="2014" name="Genome Announc.">
        <title>Draft genome sequence of the pathogenic fungus Scedosporium apiospermum.</title>
        <authorList>
            <person name="Vandeputte P."/>
            <person name="Ghamrawi S."/>
            <person name="Rechenmann M."/>
            <person name="Iltis A."/>
            <person name="Giraud S."/>
            <person name="Fleury M."/>
            <person name="Thornton C."/>
            <person name="Delhaes L."/>
            <person name="Meyer W."/>
            <person name="Papon N."/>
            <person name="Bouchara J.P."/>
        </authorList>
    </citation>
    <scope>NUCLEOTIDE SEQUENCE [LARGE SCALE GENOMIC DNA]</scope>
    <source>
        <strain evidence="2 3">IHEM 14462</strain>
    </source>
</reference>
<proteinExistence type="predicted"/>